<dbReference type="InterPro" id="IPR047629">
    <property type="entry name" value="IS1182_transpos"/>
</dbReference>
<dbReference type="InterPro" id="IPR002559">
    <property type="entry name" value="Transposase_11"/>
</dbReference>
<sequence>MYNIIKKRVSVRTTDTLLKHPWKDVLYMQNNYNISQTSLSLTTEFVPDKNHEAYYINQLVESMNHNDIYLTGRPKEYDTRAILKLVLFSYLRGHYTCRQIERVARENLYARWLTQEQVPSYRTIARFIVSDDAERMIRSSFKLMHKFLVDNNLIDDAVFVDGTKILANANKYTFVWKKNIMRFDDMNREKINVILKEIKEAESSAWAQSLPMDYEKLDLIIAKLEERLDQLNQEVESTKKVSPNPAKQVRRSIKSKLHKTRQIKEKHDEYAKDIKIFDERNSFSRTDNDATFMRVKEDPMRNGQLKPGFNLQIATNNQFVLDYDLYWNPTDTRTLIPFLKSMTCHKILESNKYIVADAGYGSEANYRYIEDGLPDQIPLIPYGTMLKEDSRKWQSDERKVMNWEYNEENDYYIDPKGVRFNFYRYTKRTDKYGFVREFKNYKAEYKDENQNIIKPAITAGGNVRYININPEWEYFKAKEKERLYSDIGAKIYARRKIDVESVFGHLKSYLNFTKFTVRGSENIKKQMGFVLMAMNIGKLAK</sequence>
<dbReference type="AlphaFoldDB" id="A0A0R1WCZ0"/>
<dbReference type="Pfam" id="PF01609">
    <property type="entry name" value="DDE_Tnp_1"/>
    <property type="match status" value="1"/>
</dbReference>
<comment type="caution">
    <text evidence="4">The sequence shown here is derived from an EMBL/GenBank/DDBJ whole genome shotgun (WGS) entry which is preliminary data.</text>
</comment>
<evidence type="ECO:0000256" key="1">
    <source>
        <dbReference type="SAM" id="MobiDB-lite"/>
    </source>
</evidence>
<evidence type="ECO:0000313" key="5">
    <source>
        <dbReference type="Proteomes" id="UP000051302"/>
    </source>
</evidence>
<evidence type="ECO:0000313" key="4">
    <source>
        <dbReference type="EMBL" id="KRM13972.1"/>
    </source>
</evidence>
<dbReference type="PANTHER" id="PTHR33408:SF2">
    <property type="entry name" value="TRANSPOSASE DDE DOMAIN-CONTAINING PROTEIN"/>
    <property type="match status" value="1"/>
</dbReference>
<organism evidence="4 5">
    <name type="scientific">Companilactobacillus nantensis DSM 16982</name>
    <dbReference type="NCBI Taxonomy" id="1423774"/>
    <lineage>
        <taxon>Bacteria</taxon>
        <taxon>Bacillati</taxon>
        <taxon>Bacillota</taxon>
        <taxon>Bacilli</taxon>
        <taxon>Lactobacillales</taxon>
        <taxon>Lactobacillaceae</taxon>
        <taxon>Companilactobacillus</taxon>
    </lineage>
</organism>
<evidence type="ECO:0000259" key="3">
    <source>
        <dbReference type="Pfam" id="PF05598"/>
    </source>
</evidence>
<keyword evidence="5" id="KW-1185">Reference proteome</keyword>
<dbReference type="NCBIfam" id="NF033551">
    <property type="entry name" value="transpos_IS1182"/>
    <property type="match status" value="1"/>
</dbReference>
<accession>A0A0R1WCZ0</accession>
<feature type="region of interest" description="Disordered" evidence="1">
    <location>
        <begin position="235"/>
        <end position="254"/>
    </location>
</feature>
<dbReference type="GO" id="GO:0003677">
    <property type="term" value="F:DNA binding"/>
    <property type="evidence" value="ECO:0007669"/>
    <property type="project" value="InterPro"/>
</dbReference>
<reference evidence="4 5" key="1">
    <citation type="journal article" date="2015" name="Genome Announc.">
        <title>Expanding the biotechnology potential of lactobacilli through comparative genomics of 213 strains and associated genera.</title>
        <authorList>
            <person name="Sun Z."/>
            <person name="Harris H.M."/>
            <person name="McCann A."/>
            <person name="Guo C."/>
            <person name="Argimon S."/>
            <person name="Zhang W."/>
            <person name="Yang X."/>
            <person name="Jeffery I.B."/>
            <person name="Cooney J.C."/>
            <person name="Kagawa T.F."/>
            <person name="Liu W."/>
            <person name="Song Y."/>
            <person name="Salvetti E."/>
            <person name="Wrobel A."/>
            <person name="Rasinkangas P."/>
            <person name="Parkhill J."/>
            <person name="Rea M.C."/>
            <person name="O'Sullivan O."/>
            <person name="Ritari J."/>
            <person name="Douillard F.P."/>
            <person name="Paul Ross R."/>
            <person name="Yang R."/>
            <person name="Briner A.E."/>
            <person name="Felis G.E."/>
            <person name="de Vos W.M."/>
            <person name="Barrangou R."/>
            <person name="Klaenhammer T.R."/>
            <person name="Caufield P.W."/>
            <person name="Cui Y."/>
            <person name="Zhang H."/>
            <person name="O'Toole P.W."/>
        </authorList>
    </citation>
    <scope>NUCLEOTIDE SEQUENCE [LARGE SCALE GENOMIC DNA]</scope>
    <source>
        <strain evidence="4 5">DSM 16982</strain>
    </source>
</reference>
<dbReference type="PANTHER" id="PTHR33408">
    <property type="entry name" value="TRANSPOSASE"/>
    <property type="match status" value="1"/>
</dbReference>
<feature type="domain" description="Transposase InsH N-terminal" evidence="3">
    <location>
        <begin position="44"/>
        <end position="128"/>
    </location>
</feature>
<proteinExistence type="predicted"/>
<protein>
    <submittedName>
        <fullName evidence="4">Transposase</fullName>
    </submittedName>
</protein>
<dbReference type="Pfam" id="PF05598">
    <property type="entry name" value="DUF772"/>
    <property type="match status" value="1"/>
</dbReference>
<dbReference type="GO" id="GO:0006313">
    <property type="term" value="P:DNA transposition"/>
    <property type="evidence" value="ECO:0007669"/>
    <property type="project" value="InterPro"/>
</dbReference>
<dbReference type="InterPro" id="IPR008490">
    <property type="entry name" value="Transposase_InsH_N"/>
</dbReference>
<feature type="domain" description="Transposase IS4-like" evidence="2">
    <location>
        <begin position="286"/>
        <end position="536"/>
    </location>
</feature>
<evidence type="ECO:0000259" key="2">
    <source>
        <dbReference type="Pfam" id="PF01609"/>
    </source>
</evidence>
<dbReference type="PATRIC" id="fig|1423774.3.peg.2595"/>
<name>A0A0R1WCZ0_9LACO</name>
<dbReference type="EMBL" id="AZFV01000070">
    <property type="protein sequence ID" value="KRM13972.1"/>
    <property type="molecule type" value="Genomic_DNA"/>
</dbReference>
<dbReference type="GO" id="GO:0004803">
    <property type="term" value="F:transposase activity"/>
    <property type="evidence" value="ECO:0007669"/>
    <property type="project" value="InterPro"/>
</dbReference>
<dbReference type="Proteomes" id="UP000051302">
    <property type="component" value="Unassembled WGS sequence"/>
</dbReference>
<gene>
    <name evidence="4" type="ORF">FD31_GL002498</name>
</gene>